<gene>
    <name evidence="2" type="ORF">SG0102_08420</name>
</gene>
<dbReference type="InterPro" id="IPR010982">
    <property type="entry name" value="Lambda_DNA-bd_dom_sf"/>
</dbReference>
<protein>
    <recommendedName>
        <fullName evidence="1">HTH cro/C1-type domain-containing protein</fullName>
    </recommendedName>
</protein>
<reference evidence="2 3" key="1">
    <citation type="submission" date="2018-11" db="EMBL/GenBank/DDBJ databases">
        <title>Novel Erysipelotrichaceae bacterium isolated from small intestine of a swine.</title>
        <authorList>
            <person name="Kim J.S."/>
            <person name="Choe H."/>
            <person name="Lee Y.R."/>
            <person name="Kim K.M."/>
            <person name="Park D.S."/>
        </authorList>
    </citation>
    <scope>NUCLEOTIDE SEQUENCE [LARGE SCALE GENOMIC DNA]</scope>
    <source>
        <strain evidence="2 3">SG0102</strain>
    </source>
</reference>
<dbReference type="Gene3D" id="1.10.260.40">
    <property type="entry name" value="lambda repressor-like DNA-binding domains"/>
    <property type="match status" value="1"/>
</dbReference>
<organism evidence="2 3">
    <name type="scientific">Intestinibaculum porci</name>
    <dbReference type="NCBI Taxonomy" id="2487118"/>
    <lineage>
        <taxon>Bacteria</taxon>
        <taxon>Bacillati</taxon>
        <taxon>Bacillota</taxon>
        <taxon>Erysipelotrichia</taxon>
        <taxon>Erysipelotrichales</taxon>
        <taxon>Erysipelotrichaceae</taxon>
        <taxon>Intestinibaculum</taxon>
    </lineage>
</organism>
<evidence type="ECO:0000313" key="2">
    <source>
        <dbReference type="EMBL" id="BBH25908.1"/>
    </source>
</evidence>
<sequence length="111" mass="12766">MFLFKDIGPIMKRARKKNKLTIRDVSEITGLNADTISDLENQRTNMKIFTLLDHLVHLYKLDRYENPELALTTFQIFEGLSDEAIAEIVAVVKKDRIRQDAKAFAAQDVID</sequence>
<dbReference type="RefSeq" id="WP_125118826.1">
    <property type="nucleotide sequence ID" value="NZ_AP019309.1"/>
</dbReference>
<dbReference type="SMART" id="SM00530">
    <property type="entry name" value="HTH_XRE"/>
    <property type="match status" value="1"/>
</dbReference>
<feature type="domain" description="HTH cro/C1-type" evidence="1">
    <location>
        <begin position="11"/>
        <end position="45"/>
    </location>
</feature>
<dbReference type="Pfam" id="PF01381">
    <property type="entry name" value="HTH_3"/>
    <property type="match status" value="1"/>
</dbReference>
<evidence type="ECO:0000259" key="1">
    <source>
        <dbReference type="PROSITE" id="PS50943"/>
    </source>
</evidence>
<dbReference type="EMBL" id="AP019309">
    <property type="protein sequence ID" value="BBH25908.1"/>
    <property type="molecule type" value="Genomic_DNA"/>
</dbReference>
<dbReference type="GO" id="GO:0003677">
    <property type="term" value="F:DNA binding"/>
    <property type="evidence" value="ECO:0007669"/>
    <property type="project" value="InterPro"/>
</dbReference>
<dbReference type="CDD" id="cd00093">
    <property type="entry name" value="HTH_XRE"/>
    <property type="match status" value="1"/>
</dbReference>
<keyword evidence="3" id="KW-1185">Reference proteome</keyword>
<dbReference type="KEGG" id="ebm:SG0102_08420"/>
<dbReference type="InParanoid" id="A0A3G9JNU1"/>
<dbReference type="PROSITE" id="PS50943">
    <property type="entry name" value="HTH_CROC1"/>
    <property type="match status" value="1"/>
</dbReference>
<dbReference type="Proteomes" id="UP000268059">
    <property type="component" value="Chromosome"/>
</dbReference>
<dbReference type="AlphaFoldDB" id="A0A3G9JNU1"/>
<accession>A0A3G9JNU1</accession>
<dbReference type="OrthoDB" id="9791488at2"/>
<name>A0A3G9JNU1_9FIRM</name>
<dbReference type="SUPFAM" id="SSF47413">
    <property type="entry name" value="lambda repressor-like DNA-binding domains"/>
    <property type="match status" value="1"/>
</dbReference>
<dbReference type="InterPro" id="IPR001387">
    <property type="entry name" value="Cro/C1-type_HTH"/>
</dbReference>
<evidence type="ECO:0000313" key="3">
    <source>
        <dbReference type="Proteomes" id="UP000268059"/>
    </source>
</evidence>
<proteinExistence type="predicted"/>